<evidence type="ECO:0000256" key="1">
    <source>
        <dbReference type="ARBA" id="ARBA00004604"/>
    </source>
</evidence>
<keyword evidence="2" id="KW-0547">Nucleotide-binding</keyword>
<dbReference type="RefSeq" id="XP_008452223.1">
    <property type="nucleotide sequence ID" value="XM_008454001.3"/>
</dbReference>
<organism evidence="8 9">
    <name type="scientific">Cucumis melo</name>
    <name type="common">Muskmelon</name>
    <dbReference type="NCBI Taxonomy" id="3656"/>
    <lineage>
        <taxon>Eukaryota</taxon>
        <taxon>Viridiplantae</taxon>
        <taxon>Streptophyta</taxon>
        <taxon>Embryophyta</taxon>
        <taxon>Tracheophyta</taxon>
        <taxon>Spermatophyta</taxon>
        <taxon>Magnoliopsida</taxon>
        <taxon>eudicotyledons</taxon>
        <taxon>Gunneridae</taxon>
        <taxon>Pentapetalae</taxon>
        <taxon>rosids</taxon>
        <taxon>fabids</taxon>
        <taxon>Cucurbitales</taxon>
        <taxon>Cucurbitaceae</taxon>
        <taxon>Benincaseae</taxon>
        <taxon>Cucumis</taxon>
    </lineage>
</organism>
<dbReference type="AlphaFoldDB" id="A0A1S3BU57"/>
<proteinExistence type="predicted"/>
<dbReference type="GO" id="GO:0005525">
    <property type="term" value="F:GTP binding"/>
    <property type="evidence" value="ECO:0007669"/>
    <property type="project" value="UniProtKB-KW"/>
</dbReference>
<dbReference type="GO" id="GO:0051239">
    <property type="term" value="P:regulation of multicellular organismal process"/>
    <property type="evidence" value="ECO:0007669"/>
    <property type="project" value="UniProtKB-ARBA"/>
</dbReference>
<sequence>MVKKSKKSKSKRVSLKKKYKIIRKVKEHHKKKAKEAKKLSFKGKSKVEKDPGIPNDWPFKEQELKALEARRARALDEMEQKKASRKERAQKRKLGLLDDDNMASVEQRLGETKDEDNSVGPVRSRDNSDRAFYKELVKVIDASDVILEVLDARDPLGTRCIDMEKMVMKAGPDKHLVLLLNKIDLVPREAVEKWLSYLREELPAVAFKCSTQEQRSNLGWKSSKTSKTKTSNLLQRSDCLGAETLIKLLKNYSRSYEIKKSITVGVIGLPNVGKSSLINSLKRSHVVNVGATPGLTRSMQEVHLDKNVKLLDCPGVVMLRTKENEPSIALRNCKRIEKLEDPIAPVKEILKLCPSKTLVTLYKLSSFDTVDDFLQKVAVIRGKLKKGGIVDVEAAARIVLHDWNEGKIPYYTMPPVRNQEPSEARIVSELGKEFDIDAVYSGESSFIGSLKSVDDFNPVEVPPSCPPNFDESMQEQENENAQSSTQDDEILENKMNNSEDESMEQEEDGNGEGEGKGKGQDATSRQNEKLYSAEGILNTKMRRAEKKQRKKVNKSSVSTDAMEDDDYDFKVDFKKK</sequence>
<keyword evidence="5" id="KW-0539">Nucleus</keyword>
<dbReference type="Gene3D" id="1.10.1580.10">
    <property type="match status" value="1"/>
</dbReference>
<dbReference type="GO" id="GO:0005730">
    <property type="term" value="C:nucleolus"/>
    <property type="evidence" value="ECO:0007669"/>
    <property type="project" value="UniProtKB-SubCell"/>
</dbReference>
<dbReference type="Pfam" id="PF01926">
    <property type="entry name" value="MMR_HSR1"/>
    <property type="match status" value="1"/>
</dbReference>
<dbReference type="InterPro" id="IPR023179">
    <property type="entry name" value="GTP-bd_ortho_bundle_sf"/>
</dbReference>
<protein>
    <submittedName>
        <fullName evidence="9">Guanine nucleotide-binding protein-like NSN1</fullName>
    </submittedName>
</protein>
<evidence type="ECO:0000256" key="2">
    <source>
        <dbReference type="ARBA" id="ARBA00022741"/>
    </source>
</evidence>
<reference evidence="9" key="1">
    <citation type="submission" date="2025-08" db="UniProtKB">
        <authorList>
            <consortium name="RefSeq"/>
        </authorList>
    </citation>
    <scope>IDENTIFICATION</scope>
    <source>
        <tissue evidence="9">Stem</tissue>
    </source>
</reference>
<dbReference type="InterPro" id="IPR014813">
    <property type="entry name" value="Gnl3_N_dom"/>
</dbReference>
<dbReference type="OrthoDB" id="444945at2759"/>
<feature type="domain" description="CP-type G" evidence="7">
    <location>
        <begin position="133"/>
        <end position="319"/>
    </location>
</feature>
<evidence type="ECO:0000313" key="9">
    <source>
        <dbReference type="RefSeq" id="XP_008452223.1"/>
    </source>
</evidence>
<dbReference type="Proteomes" id="UP001652600">
    <property type="component" value="Chromosome 6"/>
</dbReference>
<feature type="region of interest" description="Disordered" evidence="6">
    <location>
        <begin position="25"/>
        <end position="60"/>
    </location>
</feature>
<dbReference type="CDD" id="cd04178">
    <property type="entry name" value="Nucleostemin_like"/>
    <property type="match status" value="1"/>
</dbReference>
<dbReference type="SMR" id="A0A1S3BU57"/>
<dbReference type="FunFam" id="1.10.1580.10:FF:000002">
    <property type="entry name" value="Guanine nucleotide-binding protein-like 3 (nucleolar)-like"/>
    <property type="match status" value="1"/>
</dbReference>
<dbReference type="InterPro" id="IPR050755">
    <property type="entry name" value="TRAFAC_YlqF/YawG_RiboMat"/>
</dbReference>
<dbReference type="FunCoup" id="A0A1S3BU57">
    <property type="interactions" value="2935"/>
</dbReference>
<accession>A0A1S3BU57</accession>
<dbReference type="PROSITE" id="PS51721">
    <property type="entry name" value="G_CP"/>
    <property type="match status" value="1"/>
</dbReference>
<dbReference type="Gene3D" id="3.40.50.300">
    <property type="entry name" value="P-loop containing nucleotide triphosphate hydrolases"/>
    <property type="match status" value="1"/>
</dbReference>
<dbReference type="InterPro" id="IPR006073">
    <property type="entry name" value="GTP-bd"/>
</dbReference>
<keyword evidence="3" id="KW-0175">Coiled coil</keyword>
<dbReference type="KEGG" id="cmo:103493305"/>
<evidence type="ECO:0000259" key="7">
    <source>
        <dbReference type="PROSITE" id="PS51721"/>
    </source>
</evidence>
<feature type="compositionally biased region" description="Basic residues" evidence="6">
    <location>
        <begin position="25"/>
        <end position="44"/>
    </location>
</feature>
<dbReference type="FunFam" id="3.40.50.300:FF:000571">
    <property type="entry name" value="Guanine nucleotide-binding protein-like NSN1"/>
    <property type="match status" value="1"/>
</dbReference>
<dbReference type="GO" id="GO:0050793">
    <property type="term" value="P:regulation of developmental process"/>
    <property type="evidence" value="ECO:0007669"/>
    <property type="project" value="UniProtKB-ARBA"/>
</dbReference>
<evidence type="ECO:0000256" key="6">
    <source>
        <dbReference type="SAM" id="MobiDB-lite"/>
    </source>
</evidence>
<feature type="region of interest" description="Disordered" evidence="6">
    <location>
        <begin position="75"/>
        <end position="97"/>
    </location>
</feature>
<dbReference type="GeneID" id="103493305"/>
<dbReference type="SUPFAM" id="SSF52540">
    <property type="entry name" value="P-loop containing nucleoside triphosphate hydrolases"/>
    <property type="match status" value="1"/>
</dbReference>
<keyword evidence="4" id="KW-0342">GTP-binding</keyword>
<feature type="compositionally biased region" description="Basic residues" evidence="6">
    <location>
        <begin position="540"/>
        <end position="553"/>
    </location>
</feature>
<gene>
    <name evidence="9" type="primary">LOC103493305</name>
</gene>
<name>A0A1S3BU57_CUCME</name>
<dbReference type="InterPro" id="IPR030378">
    <property type="entry name" value="G_CP_dom"/>
</dbReference>
<evidence type="ECO:0000256" key="3">
    <source>
        <dbReference type="ARBA" id="ARBA00023054"/>
    </source>
</evidence>
<keyword evidence="8" id="KW-1185">Reference proteome</keyword>
<evidence type="ECO:0000256" key="5">
    <source>
        <dbReference type="ARBA" id="ARBA00023242"/>
    </source>
</evidence>
<feature type="compositionally biased region" description="Acidic residues" evidence="6">
    <location>
        <begin position="498"/>
        <end position="511"/>
    </location>
</feature>
<comment type="subcellular location">
    <subcellularLocation>
        <location evidence="1">Nucleus</location>
        <location evidence="1">Nucleolus</location>
    </subcellularLocation>
</comment>
<dbReference type="PANTHER" id="PTHR11089">
    <property type="entry name" value="GTP-BINDING PROTEIN-RELATED"/>
    <property type="match status" value="1"/>
</dbReference>
<dbReference type="Pfam" id="PF08701">
    <property type="entry name" value="GN3L_Grn1"/>
    <property type="match status" value="1"/>
</dbReference>
<dbReference type="PANTHER" id="PTHR11089:SF30">
    <property type="entry name" value="GUANINE NUCLEOTIDE-BINDING PROTEIN-LIKE 3 HOMOLOG"/>
    <property type="match status" value="1"/>
</dbReference>
<evidence type="ECO:0000313" key="8">
    <source>
        <dbReference type="Proteomes" id="UP001652600"/>
    </source>
</evidence>
<feature type="compositionally biased region" description="Basic residues" evidence="6">
    <location>
        <begin position="83"/>
        <end position="94"/>
    </location>
</feature>
<feature type="region of interest" description="Disordered" evidence="6">
    <location>
        <begin position="458"/>
        <end position="576"/>
    </location>
</feature>
<dbReference type="InterPro" id="IPR027417">
    <property type="entry name" value="P-loop_NTPase"/>
</dbReference>
<dbReference type="eggNOG" id="KOG2484">
    <property type="taxonomic scope" value="Eukaryota"/>
</dbReference>
<evidence type="ECO:0000256" key="4">
    <source>
        <dbReference type="ARBA" id="ARBA00023134"/>
    </source>
</evidence>
<dbReference type="InParanoid" id="A0A1S3BU57"/>